<dbReference type="SUPFAM" id="SSF160104">
    <property type="entry name" value="Acetoacetate decarboxylase-like"/>
    <property type="match status" value="1"/>
</dbReference>
<sequence>MIPEPVDATAPPFRGPTMMTQSWKDAAFLHWAVEPDEVAPFLPPGVHPDLHDGVTYVGLIPFRMVGAGISRGPSIPFFGTFLETNVRLYTVDERGRRGIVFRSLDADRLAVVLGAQAAFGLPYRWARMAFRHADGELTYRATTMVGGHRSVVRVRPGEPAEDDLTTFLTARWGLHERHLGVPLYVPNVHEPWPLRRAELTAFDDELVAAAGFPQLAGRAPDLVHWSPGVSVRFGVPGGRPSPAPAAPARPA</sequence>
<dbReference type="Gene3D" id="2.40.400.10">
    <property type="entry name" value="Acetoacetate decarboxylase-like"/>
    <property type="match status" value="1"/>
</dbReference>
<dbReference type="Pfam" id="PF09844">
    <property type="entry name" value="DUF2071"/>
    <property type="match status" value="1"/>
</dbReference>
<keyword evidence="2" id="KW-1185">Reference proteome</keyword>
<accession>A0A7Y9DUC6</accession>
<dbReference type="PANTHER" id="PTHR39186:SF1">
    <property type="entry name" value="DUF2071 DOMAIN-CONTAINING PROTEIN"/>
    <property type="match status" value="1"/>
</dbReference>
<dbReference type="InterPro" id="IPR018644">
    <property type="entry name" value="DUF2071"/>
</dbReference>
<dbReference type="Proteomes" id="UP000535890">
    <property type="component" value="Unassembled WGS sequence"/>
</dbReference>
<gene>
    <name evidence="1" type="ORF">BJ983_001701</name>
</gene>
<reference evidence="1 2" key="1">
    <citation type="submission" date="2020-07" db="EMBL/GenBank/DDBJ databases">
        <title>Sequencing the genomes of 1000 actinobacteria strains.</title>
        <authorList>
            <person name="Klenk H.-P."/>
        </authorList>
    </citation>
    <scope>NUCLEOTIDE SEQUENCE [LARGE SCALE GENOMIC DNA]</scope>
    <source>
        <strain evidence="1 2">DSM 45772</strain>
    </source>
</reference>
<name>A0A7Y9DUC6_9PSEU</name>
<protein>
    <recommendedName>
        <fullName evidence="3">DUF2071 domain-containing protein</fullName>
    </recommendedName>
</protein>
<comment type="caution">
    <text evidence="1">The sequence shown here is derived from an EMBL/GenBank/DDBJ whole genome shotgun (WGS) entry which is preliminary data.</text>
</comment>
<proteinExistence type="predicted"/>
<dbReference type="RefSeq" id="WP_179793411.1">
    <property type="nucleotide sequence ID" value="NZ_BAABHP010000017.1"/>
</dbReference>
<evidence type="ECO:0000313" key="2">
    <source>
        <dbReference type="Proteomes" id="UP000535890"/>
    </source>
</evidence>
<dbReference type="PANTHER" id="PTHR39186">
    <property type="entry name" value="DUF2071 FAMILY PROTEIN"/>
    <property type="match status" value="1"/>
</dbReference>
<evidence type="ECO:0000313" key="1">
    <source>
        <dbReference type="EMBL" id="NYD35599.1"/>
    </source>
</evidence>
<evidence type="ECO:0008006" key="3">
    <source>
        <dbReference type="Google" id="ProtNLM"/>
    </source>
</evidence>
<dbReference type="AlphaFoldDB" id="A0A7Y9DUC6"/>
<organism evidence="1 2">
    <name type="scientific">Actinomycetospora corticicola</name>
    <dbReference type="NCBI Taxonomy" id="663602"/>
    <lineage>
        <taxon>Bacteria</taxon>
        <taxon>Bacillati</taxon>
        <taxon>Actinomycetota</taxon>
        <taxon>Actinomycetes</taxon>
        <taxon>Pseudonocardiales</taxon>
        <taxon>Pseudonocardiaceae</taxon>
        <taxon>Actinomycetospora</taxon>
    </lineage>
</organism>
<dbReference type="EMBL" id="JACCBN010000001">
    <property type="protein sequence ID" value="NYD35599.1"/>
    <property type="molecule type" value="Genomic_DNA"/>
</dbReference>
<dbReference type="InterPro" id="IPR023375">
    <property type="entry name" value="ADC_dom_sf"/>
</dbReference>